<dbReference type="AlphaFoldDB" id="A0A644URB1"/>
<keyword evidence="2" id="KW-0808">Transferase</keyword>
<keyword evidence="2" id="KW-0548">Nucleotidyltransferase</keyword>
<dbReference type="EMBL" id="VSSQ01000148">
    <property type="protein sequence ID" value="MPL81332.1"/>
    <property type="molecule type" value="Genomic_DNA"/>
</dbReference>
<dbReference type="EC" id="2.7.7.7" evidence="2"/>
<feature type="domain" description="Exonuclease" evidence="1">
    <location>
        <begin position="8"/>
        <end position="174"/>
    </location>
</feature>
<dbReference type="InterPro" id="IPR046768">
    <property type="entry name" value="ExoX-like_C"/>
</dbReference>
<protein>
    <submittedName>
        <fullName evidence="2">DNA polymerase III PolC-type</fullName>
        <ecNumber evidence="2">2.7.7.7</ecNumber>
    </submittedName>
</protein>
<dbReference type="InterPro" id="IPR036397">
    <property type="entry name" value="RNaseH_sf"/>
</dbReference>
<sequence length="257" mass="29503">MKLKLKNPIIFFDIESTGLNIASDRIVELSALKIMANGDQELKTRRLNPTIPISPEAQSIHGISNEDVKDCPTFKEIAKSLSTWMTGCDFAGYNSIKFDIPMLAEEFLRAGIDFDFRKRKLVDVQNIFHKMEQRTLSAAYSFYCNKNLENAHSAEADTVATFEILESQLDKYSDKLENSVEFLSKFSIRNNSLDYAGRIAINDKDEPVFNFGKHKGKTVFSIFKSDPSYYSWMMNGDFTLDTKQVLTRLYNEYFHSK</sequence>
<evidence type="ECO:0000259" key="1">
    <source>
        <dbReference type="SMART" id="SM00479"/>
    </source>
</evidence>
<organism evidence="2">
    <name type="scientific">bioreactor metagenome</name>
    <dbReference type="NCBI Taxonomy" id="1076179"/>
    <lineage>
        <taxon>unclassified sequences</taxon>
        <taxon>metagenomes</taxon>
        <taxon>ecological metagenomes</taxon>
    </lineage>
</organism>
<dbReference type="Pfam" id="PF00929">
    <property type="entry name" value="RNase_T"/>
    <property type="match status" value="1"/>
</dbReference>
<dbReference type="InterPro" id="IPR013520">
    <property type="entry name" value="Ribonucl_H"/>
</dbReference>
<accession>A0A644URB1</accession>
<dbReference type="GO" id="GO:0003887">
    <property type="term" value="F:DNA-directed DNA polymerase activity"/>
    <property type="evidence" value="ECO:0007669"/>
    <property type="project" value="UniProtKB-EC"/>
</dbReference>
<dbReference type="PANTHER" id="PTHR30231:SF41">
    <property type="entry name" value="DNA POLYMERASE III SUBUNIT EPSILON"/>
    <property type="match status" value="1"/>
</dbReference>
<reference evidence="2" key="1">
    <citation type="submission" date="2019-08" db="EMBL/GenBank/DDBJ databases">
        <authorList>
            <person name="Kucharzyk K."/>
            <person name="Murdoch R.W."/>
            <person name="Higgins S."/>
            <person name="Loffler F."/>
        </authorList>
    </citation>
    <scope>NUCLEOTIDE SEQUENCE</scope>
</reference>
<dbReference type="SMART" id="SM00479">
    <property type="entry name" value="EXOIII"/>
    <property type="match status" value="1"/>
</dbReference>
<comment type="caution">
    <text evidence="2">The sequence shown here is derived from an EMBL/GenBank/DDBJ whole genome shotgun (WGS) entry which is preliminary data.</text>
</comment>
<dbReference type="CDD" id="cd06127">
    <property type="entry name" value="DEDDh"/>
    <property type="match status" value="1"/>
</dbReference>
<dbReference type="InterPro" id="IPR012337">
    <property type="entry name" value="RNaseH-like_sf"/>
</dbReference>
<dbReference type="GO" id="GO:0003676">
    <property type="term" value="F:nucleic acid binding"/>
    <property type="evidence" value="ECO:0007669"/>
    <property type="project" value="InterPro"/>
</dbReference>
<dbReference type="GO" id="GO:0045004">
    <property type="term" value="P:DNA replication proofreading"/>
    <property type="evidence" value="ECO:0007669"/>
    <property type="project" value="TreeGrafter"/>
</dbReference>
<gene>
    <name evidence="2" type="primary">polC_15</name>
    <name evidence="2" type="ORF">SDC9_27249</name>
</gene>
<dbReference type="PANTHER" id="PTHR30231">
    <property type="entry name" value="DNA POLYMERASE III SUBUNIT EPSILON"/>
    <property type="match status" value="1"/>
</dbReference>
<name>A0A644URB1_9ZZZZ</name>
<dbReference type="Pfam" id="PF20600">
    <property type="entry name" value="ExoX-like_C"/>
    <property type="match status" value="1"/>
</dbReference>
<dbReference type="GO" id="GO:0005829">
    <property type="term" value="C:cytosol"/>
    <property type="evidence" value="ECO:0007669"/>
    <property type="project" value="TreeGrafter"/>
</dbReference>
<dbReference type="SUPFAM" id="SSF53098">
    <property type="entry name" value="Ribonuclease H-like"/>
    <property type="match status" value="1"/>
</dbReference>
<proteinExistence type="predicted"/>
<dbReference type="Gene3D" id="3.30.420.10">
    <property type="entry name" value="Ribonuclease H-like superfamily/Ribonuclease H"/>
    <property type="match status" value="1"/>
</dbReference>
<evidence type="ECO:0000313" key="2">
    <source>
        <dbReference type="EMBL" id="MPL81332.1"/>
    </source>
</evidence>
<dbReference type="GO" id="GO:0008408">
    <property type="term" value="F:3'-5' exonuclease activity"/>
    <property type="evidence" value="ECO:0007669"/>
    <property type="project" value="TreeGrafter"/>
</dbReference>